<comment type="caution">
    <text evidence="5">The sequence shown here is derived from an EMBL/GenBank/DDBJ whole genome shotgun (WGS) entry which is preliminary data.</text>
</comment>
<dbReference type="InterPro" id="IPR000086">
    <property type="entry name" value="NUDIX_hydrolase_dom"/>
</dbReference>
<keyword evidence="2 3" id="KW-0378">Hydrolase</keyword>
<dbReference type="PRINTS" id="PR00502">
    <property type="entry name" value="NUDIXFAMILY"/>
</dbReference>
<evidence type="ECO:0000259" key="4">
    <source>
        <dbReference type="PROSITE" id="PS51462"/>
    </source>
</evidence>
<evidence type="ECO:0000313" key="5">
    <source>
        <dbReference type="EMBL" id="MFC4426028.1"/>
    </source>
</evidence>
<dbReference type="Proteomes" id="UP001595998">
    <property type="component" value="Unassembled WGS sequence"/>
</dbReference>
<comment type="cofactor">
    <cofactor evidence="1">
        <name>Mg(2+)</name>
        <dbReference type="ChEBI" id="CHEBI:18420"/>
    </cofactor>
</comment>
<reference evidence="6" key="1">
    <citation type="journal article" date="2019" name="Int. J. Syst. Evol. Microbiol.">
        <title>The Global Catalogue of Microorganisms (GCM) 10K type strain sequencing project: providing services to taxonomists for standard genome sequencing and annotation.</title>
        <authorList>
            <consortium name="The Broad Institute Genomics Platform"/>
            <consortium name="The Broad Institute Genome Sequencing Center for Infectious Disease"/>
            <person name="Wu L."/>
            <person name="Ma J."/>
        </authorList>
    </citation>
    <scope>NUCLEOTIDE SEQUENCE [LARGE SCALE GENOMIC DNA]</scope>
    <source>
        <strain evidence="6">CCUG 56029</strain>
    </source>
</reference>
<name>A0ABV8XQ91_9DEIO</name>
<dbReference type="PANTHER" id="PTHR43046:SF2">
    <property type="entry name" value="8-OXO-DGTP DIPHOSPHATASE-RELATED"/>
    <property type="match status" value="1"/>
</dbReference>
<proteinExistence type="inferred from homology"/>
<dbReference type="InterPro" id="IPR015797">
    <property type="entry name" value="NUDIX_hydrolase-like_dom_sf"/>
</dbReference>
<dbReference type="PROSITE" id="PS00893">
    <property type="entry name" value="NUDIX_BOX"/>
    <property type="match status" value="1"/>
</dbReference>
<dbReference type="SUPFAM" id="SSF55811">
    <property type="entry name" value="Nudix"/>
    <property type="match status" value="1"/>
</dbReference>
<keyword evidence="6" id="KW-1185">Reference proteome</keyword>
<evidence type="ECO:0000256" key="3">
    <source>
        <dbReference type="RuleBase" id="RU003476"/>
    </source>
</evidence>
<dbReference type="Pfam" id="PF00293">
    <property type="entry name" value="NUDIX"/>
    <property type="match status" value="1"/>
</dbReference>
<dbReference type="Gene3D" id="3.90.79.10">
    <property type="entry name" value="Nucleoside Triphosphate Pyrophosphohydrolase"/>
    <property type="match status" value="1"/>
</dbReference>
<accession>A0ABV8XQ91</accession>
<organism evidence="5 6">
    <name type="scientific">Deinococcus navajonensis</name>
    <dbReference type="NCBI Taxonomy" id="309884"/>
    <lineage>
        <taxon>Bacteria</taxon>
        <taxon>Thermotogati</taxon>
        <taxon>Deinococcota</taxon>
        <taxon>Deinococci</taxon>
        <taxon>Deinococcales</taxon>
        <taxon>Deinococcaceae</taxon>
        <taxon>Deinococcus</taxon>
    </lineage>
</organism>
<feature type="domain" description="Nudix hydrolase" evidence="4">
    <location>
        <begin position="10"/>
        <end position="142"/>
    </location>
</feature>
<dbReference type="EMBL" id="JBHSEH010000005">
    <property type="protein sequence ID" value="MFC4426028.1"/>
    <property type="molecule type" value="Genomic_DNA"/>
</dbReference>
<dbReference type="InterPro" id="IPR020476">
    <property type="entry name" value="Nudix_hydrolase"/>
</dbReference>
<dbReference type="PANTHER" id="PTHR43046">
    <property type="entry name" value="GDP-MANNOSE MANNOSYL HYDROLASE"/>
    <property type="match status" value="1"/>
</dbReference>
<dbReference type="InterPro" id="IPR020084">
    <property type="entry name" value="NUDIX_hydrolase_CS"/>
</dbReference>
<protein>
    <submittedName>
        <fullName evidence="5">NUDIX domain-containing protein</fullName>
    </submittedName>
</protein>
<evidence type="ECO:0000256" key="2">
    <source>
        <dbReference type="ARBA" id="ARBA00022801"/>
    </source>
</evidence>
<gene>
    <name evidence="5" type="ORF">ACFOZ9_07355</name>
</gene>
<evidence type="ECO:0000313" key="6">
    <source>
        <dbReference type="Proteomes" id="UP001595998"/>
    </source>
</evidence>
<comment type="similarity">
    <text evidence="3">Belongs to the Nudix hydrolase family.</text>
</comment>
<evidence type="ECO:0000256" key="1">
    <source>
        <dbReference type="ARBA" id="ARBA00001946"/>
    </source>
</evidence>
<dbReference type="PROSITE" id="PS51462">
    <property type="entry name" value="NUDIX"/>
    <property type="match status" value="1"/>
</dbReference>
<sequence>MPGRSRGAGSARVGAGVAVVAGGQVLLVRRRDNGLWDIPGGAVMAGEVVEVAACRELQEETGLVLAVQAVKLLGVFSGPQHRHTYPDGNTVDWVTVLYGAQLPLQLSVQGGDDAAEARWWPLDALPSSLSQATQAYLHALPAPGASA</sequence>
<dbReference type="RefSeq" id="WP_380038000.1">
    <property type="nucleotide sequence ID" value="NZ_JBHSEH010000005.1"/>
</dbReference>